<name>A0A2A6CHF5_PRIPA</name>
<reference evidence="2" key="2">
    <citation type="submission" date="2022-06" db="UniProtKB">
        <authorList>
            <consortium name="EnsemblMetazoa"/>
        </authorList>
    </citation>
    <scope>IDENTIFICATION</scope>
    <source>
        <strain evidence="2">PS312</strain>
    </source>
</reference>
<dbReference type="PANTHER" id="PTHR33939">
    <property type="entry name" value="PROTEIN CBG22215"/>
    <property type="match status" value="1"/>
</dbReference>
<dbReference type="EnsemblMetazoa" id="PPA42126.1">
    <property type="protein sequence ID" value="PPA42126.1"/>
    <property type="gene ID" value="WBGene00280495"/>
</dbReference>
<sequence length="147" mass="16979">MVEALKKLTRKDYNKYVVDTMGEQYGVQVVRTPPYMAEYAPIEFGWSAMKRAQHDLITHTDDGKVIRAKLLEWMNSYPAEKCKKYMDHCKGKRIEEGALTFCPSLSTEEIVAASDEIIDEADPQPVEDLEELLYMSDDEEEEYSELL</sequence>
<accession>A0A2A6CHF5</accession>
<evidence type="ECO:0000313" key="2">
    <source>
        <dbReference type="EnsemblMetazoa" id="PPA42126.1"/>
    </source>
</evidence>
<organism evidence="2 3">
    <name type="scientific">Pristionchus pacificus</name>
    <name type="common">Parasitic nematode worm</name>
    <dbReference type="NCBI Taxonomy" id="54126"/>
    <lineage>
        <taxon>Eukaryota</taxon>
        <taxon>Metazoa</taxon>
        <taxon>Ecdysozoa</taxon>
        <taxon>Nematoda</taxon>
        <taxon>Chromadorea</taxon>
        <taxon>Rhabditida</taxon>
        <taxon>Rhabditina</taxon>
        <taxon>Diplogasteromorpha</taxon>
        <taxon>Diplogasteroidea</taxon>
        <taxon>Neodiplogasteridae</taxon>
        <taxon>Pristionchus</taxon>
    </lineage>
</organism>
<dbReference type="GO" id="GO:0003676">
    <property type="term" value="F:nucleic acid binding"/>
    <property type="evidence" value="ECO:0007669"/>
    <property type="project" value="InterPro"/>
</dbReference>
<dbReference type="InterPro" id="IPR036397">
    <property type="entry name" value="RNaseH_sf"/>
</dbReference>
<proteinExistence type="predicted"/>
<evidence type="ECO:0000313" key="1">
    <source>
        <dbReference type="EnsemblMetazoa" id="PPA38084.1"/>
    </source>
</evidence>
<dbReference type="EnsemblMetazoa" id="PPA38084.1">
    <property type="protein sequence ID" value="PPA38084.1"/>
    <property type="gene ID" value="WBGene00276453"/>
</dbReference>
<dbReference type="AlphaFoldDB" id="A0A2A6CHF5"/>
<accession>A0A4X3P6F8</accession>
<keyword evidence="3" id="KW-1185">Reference proteome</keyword>
<dbReference type="Gene3D" id="3.30.420.10">
    <property type="entry name" value="Ribonuclease H-like superfamily/Ribonuclease H"/>
    <property type="match status" value="1"/>
</dbReference>
<reference evidence="3" key="1">
    <citation type="journal article" date="2008" name="Nat. Genet.">
        <title>The Pristionchus pacificus genome provides a unique perspective on nematode lifestyle and parasitism.</title>
        <authorList>
            <person name="Dieterich C."/>
            <person name="Clifton S.W."/>
            <person name="Schuster L.N."/>
            <person name="Chinwalla A."/>
            <person name="Delehaunty K."/>
            <person name="Dinkelacker I."/>
            <person name="Fulton L."/>
            <person name="Fulton R."/>
            <person name="Godfrey J."/>
            <person name="Minx P."/>
            <person name="Mitreva M."/>
            <person name="Roeseler W."/>
            <person name="Tian H."/>
            <person name="Witte H."/>
            <person name="Yang S.P."/>
            <person name="Wilson R.K."/>
            <person name="Sommer R.J."/>
        </authorList>
    </citation>
    <scope>NUCLEOTIDE SEQUENCE [LARGE SCALE GENOMIC DNA]</scope>
    <source>
        <strain evidence="3">PS312</strain>
    </source>
</reference>
<dbReference type="PANTHER" id="PTHR33939:SF1">
    <property type="entry name" value="DUF4371 DOMAIN-CONTAINING PROTEIN"/>
    <property type="match status" value="1"/>
</dbReference>
<dbReference type="Proteomes" id="UP000005239">
    <property type="component" value="Unassembled WGS sequence"/>
</dbReference>
<gene>
    <name evidence="2" type="primary">WBGene00280495</name>
    <name evidence="1" type="synonym">WBGene00276453</name>
</gene>
<evidence type="ECO:0008006" key="4">
    <source>
        <dbReference type="Google" id="ProtNLM"/>
    </source>
</evidence>
<evidence type="ECO:0000313" key="3">
    <source>
        <dbReference type="Proteomes" id="UP000005239"/>
    </source>
</evidence>
<protein>
    <recommendedName>
        <fullName evidence="4">Tc1-like transposase DDE domain-containing protein</fullName>
    </recommendedName>
</protein>
<dbReference type="OrthoDB" id="191139at2759"/>